<protein>
    <submittedName>
        <fullName evidence="10">Long-chain fatty acid transport protein</fullName>
    </submittedName>
</protein>
<evidence type="ECO:0000256" key="9">
    <source>
        <dbReference type="SAM" id="SignalP"/>
    </source>
</evidence>
<evidence type="ECO:0000256" key="3">
    <source>
        <dbReference type="ARBA" id="ARBA00022452"/>
    </source>
</evidence>
<evidence type="ECO:0000256" key="5">
    <source>
        <dbReference type="ARBA" id="ARBA00022729"/>
    </source>
</evidence>
<evidence type="ECO:0000313" key="10">
    <source>
        <dbReference type="EMBL" id="BAU57866.1"/>
    </source>
</evidence>
<accession>A0A120MZU8</accession>
<evidence type="ECO:0000256" key="1">
    <source>
        <dbReference type="ARBA" id="ARBA00004571"/>
    </source>
</evidence>
<dbReference type="SUPFAM" id="SSF56935">
    <property type="entry name" value="Porins"/>
    <property type="match status" value="1"/>
</dbReference>
<keyword evidence="4" id="KW-0812">Transmembrane</keyword>
<keyword evidence="11" id="KW-1185">Reference proteome</keyword>
<feature type="chain" id="PRO_5007167945" evidence="9">
    <location>
        <begin position="28"/>
        <end position="452"/>
    </location>
</feature>
<evidence type="ECO:0000256" key="2">
    <source>
        <dbReference type="ARBA" id="ARBA00008163"/>
    </source>
</evidence>
<organism evidence="10 11">
    <name type="scientific">Halorhodospira halochloris</name>
    <name type="common">Ectothiorhodospira halochloris</name>
    <dbReference type="NCBI Taxonomy" id="1052"/>
    <lineage>
        <taxon>Bacteria</taxon>
        <taxon>Pseudomonadati</taxon>
        <taxon>Pseudomonadota</taxon>
        <taxon>Gammaproteobacteria</taxon>
        <taxon>Chromatiales</taxon>
        <taxon>Ectothiorhodospiraceae</taxon>
        <taxon>Halorhodospira</taxon>
    </lineage>
</organism>
<dbReference type="EMBL" id="AP017372">
    <property type="protein sequence ID" value="BAU57866.1"/>
    <property type="molecule type" value="Genomic_DNA"/>
</dbReference>
<dbReference type="Proteomes" id="UP000218890">
    <property type="component" value="Chromosome"/>
</dbReference>
<dbReference type="GO" id="GO:0015483">
    <property type="term" value="F:long-chain fatty acid transporting porin activity"/>
    <property type="evidence" value="ECO:0007669"/>
    <property type="project" value="TreeGrafter"/>
</dbReference>
<dbReference type="GO" id="GO:0009279">
    <property type="term" value="C:cell outer membrane"/>
    <property type="evidence" value="ECO:0007669"/>
    <property type="project" value="UniProtKB-SubCell"/>
</dbReference>
<keyword evidence="5 9" id="KW-0732">Signal</keyword>
<dbReference type="PANTHER" id="PTHR35093">
    <property type="entry name" value="OUTER MEMBRANE PROTEIN NMB0088-RELATED"/>
    <property type="match status" value="1"/>
</dbReference>
<dbReference type="KEGG" id="hhk:HH1059_11730"/>
<evidence type="ECO:0000313" key="11">
    <source>
        <dbReference type="Proteomes" id="UP000218890"/>
    </source>
</evidence>
<dbReference type="Pfam" id="PF03349">
    <property type="entry name" value="Toluene_X"/>
    <property type="match status" value="1"/>
</dbReference>
<keyword evidence="7" id="KW-0998">Cell outer membrane</keyword>
<gene>
    <name evidence="10" type="ORF">HH1059_11730</name>
</gene>
<keyword evidence="6" id="KW-0472">Membrane</keyword>
<dbReference type="RefSeq" id="WP_096409200.1">
    <property type="nucleotide sequence ID" value="NZ_AP017372.2"/>
</dbReference>
<keyword evidence="3" id="KW-1134">Transmembrane beta strand</keyword>
<feature type="region of interest" description="Disordered" evidence="8">
    <location>
        <begin position="260"/>
        <end position="281"/>
    </location>
</feature>
<dbReference type="AlphaFoldDB" id="A0A120MZU8"/>
<evidence type="ECO:0000256" key="4">
    <source>
        <dbReference type="ARBA" id="ARBA00022692"/>
    </source>
</evidence>
<reference evidence="10" key="1">
    <citation type="submission" date="2016-02" db="EMBL/GenBank/DDBJ databases">
        <title>Halorhodospira halochloris DSM-1059 complete genome, version 2.</title>
        <authorList>
            <person name="Tsukatani Y."/>
        </authorList>
    </citation>
    <scope>NUCLEOTIDE SEQUENCE</scope>
    <source>
        <strain evidence="10">DSM 1059</strain>
    </source>
</reference>
<dbReference type="OrthoDB" id="19849at2"/>
<evidence type="ECO:0000256" key="7">
    <source>
        <dbReference type="ARBA" id="ARBA00023237"/>
    </source>
</evidence>
<dbReference type="PANTHER" id="PTHR35093:SF8">
    <property type="entry name" value="OUTER MEMBRANE PROTEIN NMB0088-RELATED"/>
    <property type="match status" value="1"/>
</dbReference>
<sequence>MPNLNRRLFIAAPCLLTLTAFSGGASAAAFQLQEQSASLLGSAFAGRSADAHDISHMYFNPATLGVHLGHDPEAEVVLSYISPTFDFEAEEVPDFSQAHPSQGEMPGQQSAGGGEDAFVPVFYAATDIIPGLRFGLGINVPYGMETDYPEDWVGRYDAVNTDLMTIDINPTLGWRVNEQLALGVGLSAQYADASLSSMVPEKTNEINNEHVPTLETDGDGKLTVEGDSWAYGFNLGAHFTPTHGTQLGIAYRHGMGHTLEGDADYQEGGAHTDGSTDGEADLDIPASVNLGIAQQLHQRWTLLADATWTQWSDFEELAIEKDASILPDHVDNEPETYDWDDTWMFSLGTRYDHSDQWDFRLGVAYDQTPTSDRYRTPRIPDEDRTWVALGGTWQPEAVSNLTVDFAYTYIWLDDAAITLAEDLAEQNAINDPVEGEYESNVQVFAASANWRF</sequence>
<feature type="signal peptide" evidence="9">
    <location>
        <begin position="1"/>
        <end position="27"/>
    </location>
</feature>
<name>A0A120MZU8_HALHR</name>
<dbReference type="Gene3D" id="2.40.160.60">
    <property type="entry name" value="Outer membrane protein transport protein (OMPP1/FadL/TodX)"/>
    <property type="match status" value="1"/>
</dbReference>
<evidence type="ECO:0000256" key="8">
    <source>
        <dbReference type="SAM" id="MobiDB-lite"/>
    </source>
</evidence>
<comment type="subcellular location">
    <subcellularLocation>
        <location evidence="1">Cell outer membrane</location>
        <topology evidence="1">Multi-pass membrane protein</topology>
    </subcellularLocation>
</comment>
<proteinExistence type="inferred from homology"/>
<dbReference type="InterPro" id="IPR005017">
    <property type="entry name" value="OMPP1/FadL/TodX"/>
</dbReference>
<comment type="similarity">
    <text evidence="2">Belongs to the OmpP1/FadL family.</text>
</comment>
<evidence type="ECO:0000256" key="6">
    <source>
        <dbReference type="ARBA" id="ARBA00023136"/>
    </source>
</evidence>